<gene>
    <name evidence="1" type="ORF">BIW11_12086</name>
</gene>
<dbReference type="EMBL" id="MNPL01020031">
    <property type="protein sequence ID" value="OQR69723.1"/>
    <property type="molecule type" value="Genomic_DNA"/>
</dbReference>
<comment type="caution">
    <text evidence="1">The sequence shown here is derived from an EMBL/GenBank/DDBJ whole genome shotgun (WGS) entry which is preliminary data.</text>
</comment>
<name>A0A1V9X8L1_9ACAR</name>
<dbReference type="InParanoid" id="A0A1V9X8L1"/>
<reference evidence="1 2" key="1">
    <citation type="journal article" date="2017" name="Gigascience">
        <title>Draft genome of the honey bee ectoparasitic mite, Tropilaelaps mercedesae, is shaped by the parasitic life history.</title>
        <authorList>
            <person name="Dong X."/>
            <person name="Armstrong S.D."/>
            <person name="Xia D."/>
            <person name="Makepeace B.L."/>
            <person name="Darby A.C."/>
            <person name="Kadowaki T."/>
        </authorList>
    </citation>
    <scope>NUCLEOTIDE SEQUENCE [LARGE SCALE GENOMIC DNA]</scope>
    <source>
        <strain evidence="1">Wuxi-XJTLU</strain>
    </source>
</reference>
<dbReference type="AlphaFoldDB" id="A0A1V9X8L1"/>
<evidence type="ECO:0000313" key="2">
    <source>
        <dbReference type="Proteomes" id="UP000192247"/>
    </source>
</evidence>
<organism evidence="1 2">
    <name type="scientific">Tropilaelaps mercedesae</name>
    <dbReference type="NCBI Taxonomy" id="418985"/>
    <lineage>
        <taxon>Eukaryota</taxon>
        <taxon>Metazoa</taxon>
        <taxon>Ecdysozoa</taxon>
        <taxon>Arthropoda</taxon>
        <taxon>Chelicerata</taxon>
        <taxon>Arachnida</taxon>
        <taxon>Acari</taxon>
        <taxon>Parasitiformes</taxon>
        <taxon>Mesostigmata</taxon>
        <taxon>Gamasina</taxon>
        <taxon>Dermanyssoidea</taxon>
        <taxon>Laelapidae</taxon>
        <taxon>Tropilaelaps</taxon>
    </lineage>
</organism>
<evidence type="ECO:0000313" key="1">
    <source>
        <dbReference type="EMBL" id="OQR69723.1"/>
    </source>
</evidence>
<dbReference type="Proteomes" id="UP000192247">
    <property type="component" value="Unassembled WGS sequence"/>
</dbReference>
<proteinExistence type="predicted"/>
<sequence length="196" mass="21950">MQQGVFHRFKLSYRILALRNMIANGGPQAISLVDALQYISRVWHVNILENSFDNLTRETDVAEELRELQRLVGVYSGESGPELARDYVELERVVEQGGYSETNHHLAGGYGCYAVSGGLTDEYGNLFGVGHSEDTLALAPAISSYQGALLELRRLQQFALKVNDYELQEILFNARCAAEDRSAARVIAEKYLNMMQ</sequence>
<protein>
    <submittedName>
        <fullName evidence="1">Tigger transposable element-derived protein 6-like</fullName>
    </submittedName>
</protein>
<keyword evidence="2" id="KW-1185">Reference proteome</keyword>
<accession>A0A1V9X8L1</accession>